<comment type="subcellular location">
    <subcellularLocation>
        <location evidence="2">Cell membrane</location>
        <topology evidence="2">Multi-pass membrane protein</topology>
    </subcellularLocation>
</comment>
<dbReference type="AlphaFoldDB" id="A0A2U3QEW5"/>
<keyword evidence="2" id="KW-1003">Cell membrane</keyword>
<dbReference type="GO" id="GO:0016491">
    <property type="term" value="F:oxidoreductase activity"/>
    <property type="evidence" value="ECO:0007669"/>
    <property type="project" value="UniProtKB-KW"/>
</dbReference>
<evidence type="ECO:0000256" key="1">
    <source>
        <dbReference type="ARBA" id="ARBA00005698"/>
    </source>
</evidence>
<feature type="transmembrane region" description="Helical" evidence="2">
    <location>
        <begin position="142"/>
        <end position="164"/>
    </location>
</feature>
<dbReference type="InterPro" id="IPR042106">
    <property type="entry name" value="Nuo/plastoQ_OxRdtase_6_NuoJ"/>
</dbReference>
<evidence type="ECO:0000256" key="2">
    <source>
        <dbReference type="RuleBase" id="RU004429"/>
    </source>
</evidence>
<reference evidence="4" key="1">
    <citation type="submission" date="2018-03" db="EMBL/GenBank/DDBJ databases">
        <authorList>
            <person name="Zecchin S."/>
        </authorList>
    </citation>
    <scope>NUCLEOTIDE SEQUENCE [LARGE SCALE GENOMIC DNA]</scope>
</reference>
<accession>A0A2U3QEW5</accession>
<feature type="transmembrane region" description="Helical" evidence="2">
    <location>
        <begin position="6"/>
        <end position="23"/>
    </location>
</feature>
<proteinExistence type="inferred from homology"/>
<protein>
    <recommendedName>
        <fullName evidence="2">NADH-quinone oxidoreductase subunit J</fullName>
        <ecNumber evidence="2">7.1.1.-</ecNumber>
    </recommendedName>
</protein>
<keyword evidence="4" id="KW-1185">Reference proteome</keyword>
<dbReference type="PANTHER" id="PTHR33269">
    <property type="entry name" value="NADH-UBIQUINONE OXIDOREDUCTASE CHAIN 6"/>
    <property type="match status" value="1"/>
</dbReference>
<sequence length="170" mass="19182">MLPKLFFGYFAVAITALSLLVVTRRNPVHSVMWMLLMFFNLASMYLFLNAEFIAAIQVIVYAGAILVLFLFVVLLLNLREELQTNRFIRAWPAGLVIALALLASIFFSISSFVPGISGRYTNDYVQKETFTKVLGQVLYTEYLFPFEIASVILLISIIGAIVLAKKRTRS</sequence>
<comment type="function">
    <text evidence="2">NDH-1 shuttles electrons from NADH, via FMN and iron-sulfur (Fe-S) centers, to quinones in the respiratory chain. Couples the redox reaction to proton translocation (for every two electrons transferred, four hydrogen ions are translocated across the cytoplasmic membrane), and thus conserves the redox energy in a proton gradient.</text>
</comment>
<keyword evidence="2" id="KW-0472">Membrane</keyword>
<comment type="catalytic activity">
    <reaction evidence="2">
        <text>a quinone + NADH + 5 H(+)(in) = a quinol + NAD(+) + 4 H(+)(out)</text>
        <dbReference type="Rhea" id="RHEA:57888"/>
        <dbReference type="ChEBI" id="CHEBI:15378"/>
        <dbReference type="ChEBI" id="CHEBI:24646"/>
        <dbReference type="ChEBI" id="CHEBI:57540"/>
        <dbReference type="ChEBI" id="CHEBI:57945"/>
        <dbReference type="ChEBI" id="CHEBI:132124"/>
    </reaction>
</comment>
<feature type="transmembrane region" description="Helical" evidence="2">
    <location>
        <begin position="90"/>
        <end position="113"/>
    </location>
</feature>
<dbReference type="EMBL" id="OUUY01000046">
    <property type="protein sequence ID" value="SPP99957.1"/>
    <property type="molecule type" value="Genomic_DNA"/>
</dbReference>
<organism evidence="3 4">
    <name type="scientific">Candidatus Sulfobium mesophilum</name>
    <dbReference type="NCBI Taxonomy" id="2016548"/>
    <lineage>
        <taxon>Bacteria</taxon>
        <taxon>Pseudomonadati</taxon>
        <taxon>Nitrospirota</taxon>
        <taxon>Nitrospiria</taxon>
        <taxon>Nitrospirales</taxon>
        <taxon>Nitrospiraceae</taxon>
        <taxon>Candidatus Sulfobium</taxon>
    </lineage>
</organism>
<dbReference type="EC" id="7.1.1.-" evidence="2"/>
<feature type="transmembrane region" description="Helical" evidence="2">
    <location>
        <begin position="30"/>
        <end position="48"/>
    </location>
</feature>
<dbReference type="Proteomes" id="UP000245125">
    <property type="component" value="Unassembled WGS sequence"/>
</dbReference>
<dbReference type="OrthoDB" id="9814997at2"/>
<keyword evidence="2" id="KW-0520">NAD</keyword>
<name>A0A2U3QEW5_9BACT</name>
<dbReference type="GO" id="GO:0008137">
    <property type="term" value="F:NADH dehydrogenase (ubiquinone) activity"/>
    <property type="evidence" value="ECO:0007669"/>
    <property type="project" value="UniProtKB-UniRule"/>
</dbReference>
<feature type="transmembrane region" description="Helical" evidence="2">
    <location>
        <begin position="54"/>
        <end position="78"/>
    </location>
</feature>
<dbReference type="InterPro" id="IPR001457">
    <property type="entry name" value="NADH_UbQ/plastoQ_OxRdtase_su6"/>
</dbReference>
<comment type="similarity">
    <text evidence="1 2">Belongs to the complex I subunit 6 family.</text>
</comment>
<evidence type="ECO:0000313" key="4">
    <source>
        <dbReference type="Proteomes" id="UP000245125"/>
    </source>
</evidence>
<keyword evidence="2" id="KW-0874">Quinone</keyword>
<gene>
    <name evidence="3" type="ORF">NBG4_140017</name>
</gene>
<evidence type="ECO:0000313" key="3">
    <source>
        <dbReference type="EMBL" id="SPP99957.1"/>
    </source>
</evidence>
<dbReference type="Gene3D" id="1.20.120.1200">
    <property type="entry name" value="NADH-ubiquinone/plastoquinone oxidoreductase chain 6, subunit NuoJ"/>
    <property type="match status" value="1"/>
</dbReference>
<keyword evidence="3" id="KW-0560">Oxidoreductase</keyword>
<dbReference type="GO" id="GO:0048038">
    <property type="term" value="F:quinone binding"/>
    <property type="evidence" value="ECO:0007669"/>
    <property type="project" value="UniProtKB-UniRule"/>
</dbReference>
<dbReference type="Pfam" id="PF00499">
    <property type="entry name" value="Oxidored_q3"/>
    <property type="match status" value="1"/>
</dbReference>
<dbReference type="PANTHER" id="PTHR33269:SF17">
    <property type="entry name" value="NADH-UBIQUINONE OXIDOREDUCTASE CHAIN 6"/>
    <property type="match status" value="1"/>
</dbReference>
<keyword evidence="2" id="KW-0812">Transmembrane</keyword>
<dbReference type="GO" id="GO:0005886">
    <property type="term" value="C:plasma membrane"/>
    <property type="evidence" value="ECO:0007669"/>
    <property type="project" value="UniProtKB-SubCell"/>
</dbReference>
<keyword evidence="2" id="KW-1133">Transmembrane helix</keyword>